<accession>A0A1I7WI86</accession>
<dbReference type="Proteomes" id="UP000095283">
    <property type="component" value="Unplaced"/>
</dbReference>
<dbReference type="AlphaFoldDB" id="A0A1I7WI86"/>
<dbReference type="WBParaSite" id="Hba_04725">
    <property type="protein sequence ID" value="Hba_04725"/>
    <property type="gene ID" value="Hba_04725"/>
</dbReference>
<protein>
    <submittedName>
        <fullName evidence="2">Uncharacterized protein</fullName>
    </submittedName>
</protein>
<reference evidence="2" key="1">
    <citation type="submission" date="2016-11" db="UniProtKB">
        <authorList>
            <consortium name="WormBaseParasite"/>
        </authorList>
    </citation>
    <scope>IDENTIFICATION</scope>
</reference>
<evidence type="ECO:0000313" key="2">
    <source>
        <dbReference type="WBParaSite" id="Hba_04725"/>
    </source>
</evidence>
<proteinExistence type="predicted"/>
<organism evidence="1 2">
    <name type="scientific">Heterorhabditis bacteriophora</name>
    <name type="common">Entomopathogenic nematode worm</name>
    <dbReference type="NCBI Taxonomy" id="37862"/>
    <lineage>
        <taxon>Eukaryota</taxon>
        <taxon>Metazoa</taxon>
        <taxon>Ecdysozoa</taxon>
        <taxon>Nematoda</taxon>
        <taxon>Chromadorea</taxon>
        <taxon>Rhabditida</taxon>
        <taxon>Rhabditina</taxon>
        <taxon>Rhabditomorpha</taxon>
        <taxon>Strongyloidea</taxon>
        <taxon>Heterorhabditidae</taxon>
        <taxon>Heterorhabditis</taxon>
    </lineage>
</organism>
<sequence length="20" mass="2303">MLHFAGDFILTKVLQLITEI</sequence>
<keyword evidence="1" id="KW-1185">Reference proteome</keyword>
<name>A0A1I7WI86_HETBA</name>
<evidence type="ECO:0000313" key="1">
    <source>
        <dbReference type="Proteomes" id="UP000095283"/>
    </source>
</evidence>